<accession>A0A367L6C1</accession>
<proteinExistence type="predicted"/>
<reference evidence="2 3" key="1">
    <citation type="journal article" date="2015" name="BMC Genomics">
        <title>Insights from the genome of Ophiocordyceps polyrhachis-furcata to pathogenicity and host specificity in insect fungi.</title>
        <authorList>
            <person name="Wichadakul D."/>
            <person name="Kobmoo N."/>
            <person name="Ingsriswang S."/>
            <person name="Tangphatsornruang S."/>
            <person name="Chantasingh D."/>
            <person name="Luangsa-ard J.J."/>
            <person name="Eurwilaichitr L."/>
        </authorList>
    </citation>
    <scope>NUCLEOTIDE SEQUENCE [LARGE SCALE GENOMIC DNA]</scope>
    <source>
        <strain evidence="2 3">BCC 54312</strain>
    </source>
</reference>
<protein>
    <submittedName>
        <fullName evidence="2">Uncharacterized protein</fullName>
    </submittedName>
</protein>
<dbReference type="Proteomes" id="UP000253664">
    <property type="component" value="Unassembled WGS sequence"/>
</dbReference>
<comment type="caution">
    <text evidence="2">The sequence shown here is derived from an EMBL/GenBank/DDBJ whole genome shotgun (WGS) entry which is preliminary data.</text>
</comment>
<feature type="region of interest" description="Disordered" evidence="1">
    <location>
        <begin position="104"/>
        <end position="130"/>
    </location>
</feature>
<keyword evidence="3" id="KW-1185">Reference proteome</keyword>
<evidence type="ECO:0000256" key="1">
    <source>
        <dbReference type="SAM" id="MobiDB-lite"/>
    </source>
</evidence>
<feature type="compositionally biased region" description="Basic and acidic residues" evidence="1">
    <location>
        <begin position="109"/>
        <end position="118"/>
    </location>
</feature>
<evidence type="ECO:0000313" key="2">
    <source>
        <dbReference type="EMBL" id="RCI09959.1"/>
    </source>
</evidence>
<dbReference type="AlphaFoldDB" id="A0A367L6C1"/>
<dbReference type="EMBL" id="LKCN02000013">
    <property type="protein sequence ID" value="RCI09959.1"/>
    <property type="molecule type" value="Genomic_DNA"/>
</dbReference>
<gene>
    <name evidence="2" type="ORF">L249_8587</name>
</gene>
<sequence length="130" mass="14195">MTPGSGDGSSPCEAEEENPADPGLPFYLTYLPTYLAERGVKGSVPPPNDTQAVDQGLIPYGWAFVSTMVNDEQPLPTFCFPPSMPEKKMVNAWQVDGRTGPTEGWWKMGWKEMGDRDSPGLPSLTADQSR</sequence>
<organism evidence="2 3">
    <name type="scientific">Ophiocordyceps polyrhachis-furcata BCC 54312</name>
    <dbReference type="NCBI Taxonomy" id="1330021"/>
    <lineage>
        <taxon>Eukaryota</taxon>
        <taxon>Fungi</taxon>
        <taxon>Dikarya</taxon>
        <taxon>Ascomycota</taxon>
        <taxon>Pezizomycotina</taxon>
        <taxon>Sordariomycetes</taxon>
        <taxon>Hypocreomycetidae</taxon>
        <taxon>Hypocreales</taxon>
        <taxon>Ophiocordycipitaceae</taxon>
        <taxon>Ophiocordyceps</taxon>
    </lineage>
</organism>
<name>A0A367L6C1_9HYPO</name>
<feature type="region of interest" description="Disordered" evidence="1">
    <location>
        <begin position="1"/>
        <end position="24"/>
    </location>
</feature>
<evidence type="ECO:0000313" key="3">
    <source>
        <dbReference type="Proteomes" id="UP000253664"/>
    </source>
</evidence>